<dbReference type="InterPro" id="IPR015157">
    <property type="entry name" value="TMA7"/>
</dbReference>
<evidence type="ECO:0000256" key="1">
    <source>
        <dbReference type="SAM" id="MobiDB-lite"/>
    </source>
</evidence>
<dbReference type="EMBL" id="UZAL01026965">
    <property type="protein sequence ID" value="VDP28013.1"/>
    <property type="molecule type" value="Genomic_DNA"/>
</dbReference>
<reference evidence="2 3" key="1">
    <citation type="submission" date="2018-11" db="EMBL/GenBank/DDBJ databases">
        <authorList>
            <consortium name="Pathogen Informatics"/>
        </authorList>
    </citation>
    <scope>NUCLEOTIDE SEQUENCE [LARGE SCALE GENOMIC DNA]</scope>
    <source>
        <strain>Denwood</strain>
        <strain evidence="3">Zambia</strain>
    </source>
</reference>
<evidence type="ECO:0000313" key="3">
    <source>
        <dbReference type="Proteomes" id="UP000269396"/>
    </source>
</evidence>
<name>A0A183NT64_9TREM</name>
<dbReference type="PANTHER" id="PTHR28632">
    <property type="entry name" value="TRANSLATION MACHINERY-ASSOCIATED PROTEIN 7"/>
    <property type="match status" value="1"/>
</dbReference>
<keyword evidence="3" id="KW-1185">Reference proteome</keyword>
<dbReference type="Pfam" id="PF09072">
    <property type="entry name" value="TMA7"/>
    <property type="match status" value="1"/>
</dbReference>
<dbReference type="STRING" id="31246.A0A183NT64"/>
<organism evidence="2 3">
    <name type="scientific">Schistosoma mattheei</name>
    <dbReference type="NCBI Taxonomy" id="31246"/>
    <lineage>
        <taxon>Eukaryota</taxon>
        <taxon>Metazoa</taxon>
        <taxon>Spiralia</taxon>
        <taxon>Lophotrochozoa</taxon>
        <taxon>Platyhelminthes</taxon>
        <taxon>Trematoda</taxon>
        <taxon>Digenea</taxon>
        <taxon>Strigeidida</taxon>
        <taxon>Schistosomatoidea</taxon>
        <taxon>Schistosomatidae</taxon>
        <taxon>Schistosoma</taxon>
    </lineage>
</organism>
<proteinExistence type="predicted"/>
<gene>
    <name evidence="2" type="ORF">SMTD_LOCUS5300</name>
</gene>
<sequence>MSGREGGKKKPLKQAKKESKELDESDIAFKQKEKEEAKKLKDAKILAAKPGPIGQGNKKVTKNLGSDPVCQRHYWNQLRPPSWLTRLTTTAVSKNKFPQNLIEYFLTTCESTETSQNLALEHHLASHDMHGCDTYLRGVSEHTTLLITPNKLILLSELGTHPQSTRGEARS</sequence>
<dbReference type="Proteomes" id="UP000269396">
    <property type="component" value="Unassembled WGS sequence"/>
</dbReference>
<dbReference type="AlphaFoldDB" id="A0A183NT64"/>
<feature type="region of interest" description="Disordered" evidence="1">
    <location>
        <begin position="1"/>
        <end position="41"/>
    </location>
</feature>
<accession>A0A183NT64</accession>
<protein>
    <submittedName>
        <fullName evidence="2">Uncharacterized protein</fullName>
    </submittedName>
</protein>
<feature type="compositionally biased region" description="Basic and acidic residues" evidence="1">
    <location>
        <begin position="15"/>
        <end position="41"/>
    </location>
</feature>
<evidence type="ECO:0000313" key="2">
    <source>
        <dbReference type="EMBL" id="VDP28013.1"/>
    </source>
</evidence>